<proteinExistence type="predicted"/>
<dbReference type="STRING" id="572480.Arnit_0824"/>
<dbReference type="HOGENOM" id="CLU_2566403_0_0_7"/>
<reference evidence="1 2" key="1">
    <citation type="journal article" date="2010" name="Stand. Genomic Sci.">
        <title>Complete genome sequence of Arcobacter nitrofigilis type strain (CI).</title>
        <authorList>
            <person name="Pati A."/>
            <person name="Gronow S."/>
            <person name="Lapidus A."/>
            <person name="Copeland A."/>
            <person name="Glavina Del Rio T."/>
            <person name="Nolan M."/>
            <person name="Lucas S."/>
            <person name="Tice H."/>
            <person name="Cheng J.F."/>
            <person name="Han C."/>
            <person name="Chertkov O."/>
            <person name="Bruce D."/>
            <person name="Tapia R."/>
            <person name="Goodwin L."/>
            <person name="Pitluck S."/>
            <person name="Liolios K."/>
            <person name="Ivanova N."/>
            <person name="Mavromatis K."/>
            <person name="Chen A."/>
            <person name="Palaniappan K."/>
            <person name="Land M."/>
            <person name="Hauser L."/>
            <person name="Chang Y.J."/>
            <person name="Jeffries C.D."/>
            <person name="Detter J.C."/>
            <person name="Rohde M."/>
            <person name="Goker M."/>
            <person name="Bristow J."/>
            <person name="Eisen J.A."/>
            <person name="Markowitz V."/>
            <person name="Hugenholtz P."/>
            <person name="Klenk H.P."/>
            <person name="Kyrpides N.C."/>
        </authorList>
    </citation>
    <scope>NUCLEOTIDE SEQUENCE [LARGE SCALE GENOMIC DNA]</scope>
    <source>
        <strain evidence="2">ATCC 33309 / DSM 7299 / CCUG 15893 / LMG 7604 / NCTC 12251 / CI</strain>
    </source>
</reference>
<dbReference type="EMBL" id="CP001999">
    <property type="protein sequence ID" value="ADG92488.1"/>
    <property type="molecule type" value="Genomic_DNA"/>
</dbReference>
<dbReference type="AlphaFoldDB" id="D5V2Q6"/>
<evidence type="ECO:0000313" key="2">
    <source>
        <dbReference type="Proteomes" id="UP000000939"/>
    </source>
</evidence>
<organism evidence="1 2">
    <name type="scientific">Arcobacter nitrofigilis (strain ATCC 33309 / DSM 7299 / CCUG 15893 / LMG 7604 / NCTC 12251 / CI)</name>
    <name type="common">Campylobacter nitrofigilis</name>
    <dbReference type="NCBI Taxonomy" id="572480"/>
    <lineage>
        <taxon>Bacteria</taxon>
        <taxon>Pseudomonadati</taxon>
        <taxon>Campylobacterota</taxon>
        <taxon>Epsilonproteobacteria</taxon>
        <taxon>Campylobacterales</taxon>
        <taxon>Arcobacteraceae</taxon>
        <taxon>Arcobacter</taxon>
    </lineage>
</organism>
<keyword evidence="2" id="KW-1185">Reference proteome</keyword>
<sequence>MIVVSIIVAIFFKLSYDNNTNKKFQNLNTISNKLKKSDYSNMQTFQEEIVILENGIEKKLLVNKITSNTHKIKLTKYELIK</sequence>
<dbReference type="KEGG" id="ant:Arnit_0824"/>
<evidence type="ECO:0000313" key="1">
    <source>
        <dbReference type="EMBL" id="ADG92488.1"/>
    </source>
</evidence>
<accession>D5V2Q6</accession>
<protein>
    <submittedName>
        <fullName evidence="1">Uncharacterized protein</fullName>
    </submittedName>
</protein>
<dbReference type="Proteomes" id="UP000000939">
    <property type="component" value="Chromosome"/>
</dbReference>
<name>D5V2Q6_ARCNC</name>
<gene>
    <name evidence="1" type="ordered locus">Arnit_0824</name>
</gene>